<comment type="similarity">
    <text evidence="1">Belongs to the class-I pyridoxal-phosphate-dependent aminotransferase family.</text>
</comment>
<dbReference type="PANTHER" id="PTHR43795">
    <property type="entry name" value="BIFUNCTIONAL ASPARTATE AMINOTRANSFERASE AND GLUTAMATE/ASPARTATE-PREPHENATE AMINOTRANSFERASE-RELATED"/>
    <property type="match status" value="1"/>
</dbReference>
<dbReference type="Pfam" id="PF00155">
    <property type="entry name" value="Aminotran_1_2"/>
    <property type="match status" value="1"/>
</dbReference>
<dbReference type="InterPro" id="IPR015421">
    <property type="entry name" value="PyrdxlP-dep_Trfase_major"/>
</dbReference>
<dbReference type="Gene3D" id="3.90.1150.10">
    <property type="entry name" value="Aspartate Aminotransferase, domain 1"/>
    <property type="match status" value="1"/>
</dbReference>
<dbReference type="GO" id="GO:0008483">
    <property type="term" value="F:transaminase activity"/>
    <property type="evidence" value="ECO:0007669"/>
    <property type="project" value="TreeGrafter"/>
</dbReference>
<accession>A0A9W8KX52</accession>
<protein>
    <recommendedName>
        <fullName evidence="3">Aminotransferase class I/classII large domain-containing protein</fullName>
    </recommendedName>
</protein>
<feature type="domain" description="Aminotransferase class I/classII large" evidence="3">
    <location>
        <begin position="71"/>
        <end position="435"/>
    </location>
</feature>
<dbReference type="Gene3D" id="3.40.640.10">
    <property type="entry name" value="Type I PLP-dependent aspartate aminotransferase-like (Major domain)"/>
    <property type="match status" value="1"/>
</dbReference>
<dbReference type="SUPFAM" id="SSF53383">
    <property type="entry name" value="PLP-dependent transferases"/>
    <property type="match status" value="1"/>
</dbReference>
<dbReference type="EMBL" id="JANBTW010000026">
    <property type="protein sequence ID" value="KAJ2677922.1"/>
    <property type="molecule type" value="Genomic_DNA"/>
</dbReference>
<evidence type="ECO:0000313" key="5">
    <source>
        <dbReference type="Proteomes" id="UP001151518"/>
    </source>
</evidence>
<gene>
    <name evidence="4" type="ORF">GGI25_002711</name>
</gene>
<evidence type="ECO:0000256" key="1">
    <source>
        <dbReference type="ARBA" id="ARBA00007441"/>
    </source>
</evidence>
<organism evidence="4 5">
    <name type="scientific">Coemansia spiralis</name>
    <dbReference type="NCBI Taxonomy" id="417178"/>
    <lineage>
        <taxon>Eukaryota</taxon>
        <taxon>Fungi</taxon>
        <taxon>Fungi incertae sedis</taxon>
        <taxon>Zoopagomycota</taxon>
        <taxon>Kickxellomycotina</taxon>
        <taxon>Kickxellomycetes</taxon>
        <taxon>Kickxellales</taxon>
        <taxon>Kickxellaceae</taxon>
        <taxon>Coemansia</taxon>
    </lineage>
</organism>
<evidence type="ECO:0000313" key="4">
    <source>
        <dbReference type="EMBL" id="KAJ2677922.1"/>
    </source>
</evidence>
<dbReference type="InterPro" id="IPR004838">
    <property type="entry name" value="NHTrfase_class1_PyrdxlP-BS"/>
</dbReference>
<dbReference type="CDD" id="cd00609">
    <property type="entry name" value="AAT_like"/>
    <property type="match status" value="1"/>
</dbReference>
<dbReference type="OrthoDB" id="7042322at2759"/>
<keyword evidence="2" id="KW-0663">Pyridoxal phosphate</keyword>
<dbReference type="GO" id="GO:0030170">
    <property type="term" value="F:pyridoxal phosphate binding"/>
    <property type="evidence" value="ECO:0007669"/>
    <property type="project" value="InterPro"/>
</dbReference>
<dbReference type="InterPro" id="IPR004839">
    <property type="entry name" value="Aminotransferase_I/II_large"/>
</dbReference>
<evidence type="ECO:0000256" key="2">
    <source>
        <dbReference type="ARBA" id="ARBA00022898"/>
    </source>
</evidence>
<sequence>MSTPDLSLGAKAAVQNSPEFLKLFARLAANPYSKTDNAEGIINAGVAINGTIRHLLLDKLNSLDMNFVETDLEYSVPHGTPHLRGEIAGIFNRHFNPAAPVNADDIVVTNGCTSAIEMLTFAMCDPGDHILIPSPLYLALKSDMGTRARAKVTPVHVPLDQITDVAQIGYFEQAIADINSNGEQAKVLFLMVPNNPLGIVYPRNLVRALLQFASKHNLFVVLDEIYALSVFDRSDNTTAFESILSWHDLDLYIDPKSVIVLHGLSKDFGLNGFRLGWVVSPWNKDILKALHAYSPFAFCPAFIDRLITTLFSDHSFIDSMLQVSQIQLAENYKKAAKFLTDHNVSFIPASAGHFVWLQMPIHACIKMLSAAGDNSAVASEIKWTKEYEFDMTSNLLDNHALYMPPGHVFLSNEFGWFRFTFAIEKGELDIALSRLAGAL</sequence>
<proteinExistence type="inferred from homology"/>
<dbReference type="PANTHER" id="PTHR43795:SF39">
    <property type="entry name" value="AMINOTRANSFERASE CLASS I_CLASSII DOMAIN-CONTAINING PROTEIN"/>
    <property type="match status" value="1"/>
</dbReference>
<dbReference type="AlphaFoldDB" id="A0A9W8KX52"/>
<name>A0A9W8KX52_9FUNG</name>
<evidence type="ECO:0000259" key="3">
    <source>
        <dbReference type="Pfam" id="PF00155"/>
    </source>
</evidence>
<comment type="caution">
    <text evidence="4">The sequence shown here is derived from an EMBL/GenBank/DDBJ whole genome shotgun (WGS) entry which is preliminary data.</text>
</comment>
<dbReference type="InterPro" id="IPR015424">
    <property type="entry name" value="PyrdxlP-dep_Trfase"/>
</dbReference>
<dbReference type="InterPro" id="IPR050478">
    <property type="entry name" value="Ethylene_sulfur-biosynth"/>
</dbReference>
<dbReference type="InterPro" id="IPR015422">
    <property type="entry name" value="PyrdxlP-dep_Trfase_small"/>
</dbReference>
<dbReference type="Proteomes" id="UP001151518">
    <property type="component" value="Unassembled WGS sequence"/>
</dbReference>
<dbReference type="PROSITE" id="PS00105">
    <property type="entry name" value="AA_TRANSFER_CLASS_1"/>
    <property type="match status" value="1"/>
</dbReference>
<reference evidence="4" key="1">
    <citation type="submission" date="2022-07" db="EMBL/GenBank/DDBJ databases">
        <title>Phylogenomic reconstructions and comparative analyses of Kickxellomycotina fungi.</title>
        <authorList>
            <person name="Reynolds N.K."/>
            <person name="Stajich J.E."/>
            <person name="Barry K."/>
            <person name="Grigoriev I.V."/>
            <person name="Crous P."/>
            <person name="Smith M.E."/>
        </authorList>
    </citation>
    <scope>NUCLEOTIDE SEQUENCE</scope>
    <source>
        <strain evidence="4">NRRL 3115</strain>
    </source>
</reference>
<dbReference type="PRINTS" id="PR00753">
    <property type="entry name" value="ACCSYNTHASE"/>
</dbReference>
<dbReference type="GO" id="GO:0006520">
    <property type="term" value="P:amino acid metabolic process"/>
    <property type="evidence" value="ECO:0007669"/>
    <property type="project" value="TreeGrafter"/>
</dbReference>